<dbReference type="EMBL" id="CP002059">
    <property type="protein sequence ID" value="ADI65434.1"/>
    <property type="molecule type" value="Genomic_DNA"/>
</dbReference>
<accession>D7E4W8</accession>
<reference evidence="1 2" key="1">
    <citation type="journal article" date="2010" name="PLoS ONE">
        <title>Genome erosion in a nitrogen-fixing vertically transmitted endosymbiotic multicellular cyanobacterium.</title>
        <authorList>
            <person name="Ran L."/>
            <person name="Larsson J."/>
            <person name="Vigil-Stenman T."/>
            <person name="Nylander J.A."/>
            <person name="Ininbergs K."/>
            <person name="Zheng W.W."/>
            <person name="Lapidus A."/>
            <person name="Lowry S."/>
            <person name="Haselkorn R."/>
            <person name="Bergman B."/>
        </authorList>
    </citation>
    <scope>NUCLEOTIDE SEQUENCE [LARGE SCALE GENOMIC DNA]</scope>
    <source>
        <strain evidence="1 2">0708</strain>
    </source>
</reference>
<evidence type="ECO:0000313" key="2">
    <source>
        <dbReference type="Proteomes" id="UP000001511"/>
    </source>
</evidence>
<proteinExistence type="predicted"/>
<sequence>MSKLNTKAQKTQIIEVLTRDYFPMISQLQTELQKNRTLEQHKKIV</sequence>
<keyword evidence="2" id="KW-1185">Reference proteome</keyword>
<dbReference type="KEGG" id="naz:Aazo_3934"/>
<name>D7E4W8_NOSA0</name>
<gene>
    <name evidence="1" type="ordered locus">Aazo_3934</name>
</gene>
<dbReference type="AlphaFoldDB" id="D7E4W8"/>
<evidence type="ECO:0000313" key="1">
    <source>
        <dbReference type="EMBL" id="ADI65434.1"/>
    </source>
</evidence>
<organism evidence="1 2">
    <name type="scientific">Nostoc azollae (strain 0708)</name>
    <name type="common">Anabaena azollae (strain 0708)</name>
    <dbReference type="NCBI Taxonomy" id="551115"/>
    <lineage>
        <taxon>Bacteria</taxon>
        <taxon>Bacillati</taxon>
        <taxon>Cyanobacteriota</taxon>
        <taxon>Cyanophyceae</taxon>
        <taxon>Nostocales</taxon>
        <taxon>Nostocaceae</taxon>
        <taxon>Trichormus</taxon>
    </lineage>
</organism>
<dbReference type="Proteomes" id="UP000001511">
    <property type="component" value="Chromosome"/>
</dbReference>
<protein>
    <submittedName>
        <fullName evidence="1">Uncharacterized protein</fullName>
    </submittedName>
</protein>
<dbReference type="HOGENOM" id="CLU_3202701_0_0_3"/>